<dbReference type="InterPro" id="IPR019734">
    <property type="entry name" value="TPR_rpt"/>
</dbReference>
<keyword evidence="7" id="KW-1185">Reference proteome</keyword>
<dbReference type="CDD" id="cd14014">
    <property type="entry name" value="STKc_PknB_like"/>
    <property type="match status" value="1"/>
</dbReference>
<sequence length="1022" mass="111499">MGEVVAAFDEELNRSVAIKVMRRGRPRSRSMIRLQREAQAMAKVSHPNVVAVYDVGRHGLDEQVFIAMEYVDGPTLAEWTRERRPWREILDVFIGAGRGLEAAHAAGLIHRDFKPENVLLTSDGVAKVSDFGLVRASADSISVEDPGRSGSLAFPPSLDESFEVLVDSRANTVSEDPFSERLTRAGAMVGTPAFMAPEQFLGKPADAAADQFAFCVALYSALYRAPPFGGADVAELRGAVLSDSRMPRPGDREVPGWLAAVVERGLANAPEDRWPSMSALLHALEKDPSLRRRRWLAVGGVVAIVVGAGLGLASIEQAERARCEAEGEVAAQRWDTAAPRVREALLGTGLSFAPELWARSERSFEGWSERWRPARVAACRAAREETEDASAVVACLDAQLDDLDGTLEVLRSSDRVTGSYALEALAQLPNPARCEDPLWLRAQTQLDDRTEREQASSVRRSIVQARLLSQAGRSRGAYNLARAIVADAPQQGPLSAEARLALGQAAEGASDYGEAREALEAAHYEAEAFGHDRVALTAALELSHVYVLLGDAQRGKEWLRRADALTRRLGSLKEDRVRLLAAEAEHHYLVKDYEPATRVAWDYLTLAEATYPASHPQVAEALDTVGKNQAALGEIEGAVETFTRARERYADSFGAEHPRVIEVELHLARAKRDAGDVPAAIVAFEQALARLEAEYGEDQLQVFTTRRLLVDTLLRAGRRDEALVLQEQTIPIAERLFGPDNVQLVPSLTASARLYRGFGRFEEAQAMLERAEAIARAAYGSEHIDTMVTTYELTRLREQRGESPEVLLPLYRQVFTAFTKAYGLEHDNTTVVLSIIGQAQCELGRYDAGLADLRRATQLIGEDATRGKIRVTIFQSMLIECMAEAGHWEDALPIIREALATRAAELGDADPARSVFLYNLVDALLATGDLEGALAASEETRTIFEAEPPSTLAGRVDYWNNRARVLHVSGADPQAARALVDEGLAAIAAARDGELAKGQSPESIEALAARLRGYRKPPRGGA</sequence>
<keyword evidence="1" id="KW-0808">Transferase</keyword>
<dbReference type="Gene3D" id="3.30.200.20">
    <property type="entry name" value="Phosphorylase Kinase, domain 1"/>
    <property type="match status" value="1"/>
</dbReference>
<dbReference type="PROSITE" id="PS00108">
    <property type="entry name" value="PROTEIN_KINASE_ST"/>
    <property type="match status" value="1"/>
</dbReference>
<evidence type="ECO:0000259" key="5">
    <source>
        <dbReference type="PROSITE" id="PS50011"/>
    </source>
</evidence>
<name>A6GBW6_9BACT</name>
<dbReference type="Gene3D" id="1.25.40.10">
    <property type="entry name" value="Tetratricopeptide repeat domain"/>
    <property type="match status" value="2"/>
</dbReference>
<dbReference type="PANTHER" id="PTHR43289:SF6">
    <property type="entry name" value="SERINE_THREONINE-PROTEIN KINASE NEKL-3"/>
    <property type="match status" value="1"/>
</dbReference>
<dbReference type="SUPFAM" id="SSF48452">
    <property type="entry name" value="TPR-like"/>
    <property type="match status" value="3"/>
</dbReference>
<dbReference type="Pfam" id="PF13424">
    <property type="entry name" value="TPR_12"/>
    <property type="match status" value="2"/>
</dbReference>
<dbReference type="InterPro" id="IPR011990">
    <property type="entry name" value="TPR-like_helical_dom_sf"/>
</dbReference>
<evidence type="ECO:0000256" key="1">
    <source>
        <dbReference type="ARBA" id="ARBA00022679"/>
    </source>
</evidence>
<dbReference type="InterPro" id="IPR011009">
    <property type="entry name" value="Kinase-like_dom_sf"/>
</dbReference>
<organism evidence="6 7">
    <name type="scientific">Plesiocystis pacifica SIR-1</name>
    <dbReference type="NCBI Taxonomy" id="391625"/>
    <lineage>
        <taxon>Bacteria</taxon>
        <taxon>Pseudomonadati</taxon>
        <taxon>Myxococcota</taxon>
        <taxon>Polyangia</taxon>
        <taxon>Nannocystales</taxon>
        <taxon>Nannocystaceae</taxon>
        <taxon>Plesiocystis</taxon>
    </lineage>
</organism>
<dbReference type="PROSITE" id="PS50011">
    <property type="entry name" value="PROTEIN_KINASE_DOM"/>
    <property type="match status" value="1"/>
</dbReference>
<evidence type="ECO:0000256" key="2">
    <source>
        <dbReference type="ARBA" id="ARBA00022741"/>
    </source>
</evidence>
<dbReference type="AlphaFoldDB" id="A6GBW6"/>
<gene>
    <name evidence="6" type="ORF">PPSIR1_18257</name>
</gene>
<dbReference type="GO" id="GO:0005524">
    <property type="term" value="F:ATP binding"/>
    <property type="evidence" value="ECO:0007669"/>
    <property type="project" value="UniProtKB-KW"/>
</dbReference>
<dbReference type="Pfam" id="PF00069">
    <property type="entry name" value="Pkinase"/>
    <property type="match status" value="1"/>
</dbReference>
<proteinExistence type="predicted"/>
<dbReference type="STRING" id="391625.PPSIR1_18257"/>
<feature type="domain" description="Protein kinase" evidence="5">
    <location>
        <begin position="1"/>
        <end position="285"/>
    </location>
</feature>
<dbReference type="Proteomes" id="UP000005801">
    <property type="component" value="Unassembled WGS sequence"/>
</dbReference>
<dbReference type="InterPro" id="IPR008271">
    <property type="entry name" value="Ser/Thr_kinase_AS"/>
</dbReference>
<keyword evidence="3 6" id="KW-0418">Kinase</keyword>
<dbReference type="EMBL" id="ABCS01000061">
    <property type="protein sequence ID" value="EDM76639.1"/>
    <property type="molecule type" value="Genomic_DNA"/>
</dbReference>
<dbReference type="InterPro" id="IPR000719">
    <property type="entry name" value="Prot_kinase_dom"/>
</dbReference>
<evidence type="ECO:0000313" key="6">
    <source>
        <dbReference type="EMBL" id="EDM76639.1"/>
    </source>
</evidence>
<evidence type="ECO:0000256" key="3">
    <source>
        <dbReference type="ARBA" id="ARBA00022777"/>
    </source>
</evidence>
<dbReference type="GO" id="GO:0004674">
    <property type="term" value="F:protein serine/threonine kinase activity"/>
    <property type="evidence" value="ECO:0007669"/>
    <property type="project" value="TreeGrafter"/>
</dbReference>
<dbReference type="SMART" id="SM00028">
    <property type="entry name" value="TPR"/>
    <property type="match status" value="5"/>
</dbReference>
<comment type="caution">
    <text evidence="6">The sequence shown here is derived from an EMBL/GenBank/DDBJ whole genome shotgun (WGS) entry which is preliminary data.</text>
</comment>
<dbReference type="PANTHER" id="PTHR43289">
    <property type="entry name" value="MITOGEN-ACTIVATED PROTEIN KINASE KINASE KINASE 20-RELATED"/>
    <property type="match status" value="1"/>
</dbReference>
<protein>
    <submittedName>
        <fullName evidence="6">Serine/threonine kinase family protein</fullName>
    </submittedName>
</protein>
<keyword evidence="2" id="KW-0547">Nucleotide-binding</keyword>
<dbReference type="SUPFAM" id="SSF56112">
    <property type="entry name" value="Protein kinase-like (PK-like)"/>
    <property type="match status" value="1"/>
</dbReference>
<evidence type="ECO:0000313" key="7">
    <source>
        <dbReference type="Proteomes" id="UP000005801"/>
    </source>
</evidence>
<accession>A6GBW6</accession>
<reference evidence="6 7" key="1">
    <citation type="submission" date="2007-06" db="EMBL/GenBank/DDBJ databases">
        <authorList>
            <person name="Shimkets L."/>
            <person name="Ferriera S."/>
            <person name="Johnson J."/>
            <person name="Kravitz S."/>
            <person name="Beeson K."/>
            <person name="Sutton G."/>
            <person name="Rogers Y.-H."/>
            <person name="Friedman R."/>
            <person name="Frazier M."/>
            <person name="Venter J.C."/>
        </authorList>
    </citation>
    <scope>NUCLEOTIDE SEQUENCE [LARGE SCALE GENOMIC DNA]</scope>
    <source>
        <strain evidence="6 7">SIR-1</strain>
    </source>
</reference>
<dbReference type="eggNOG" id="COG0515">
    <property type="taxonomic scope" value="Bacteria"/>
</dbReference>
<keyword evidence="4" id="KW-0067">ATP-binding</keyword>
<evidence type="ECO:0000256" key="4">
    <source>
        <dbReference type="ARBA" id="ARBA00022840"/>
    </source>
</evidence>
<dbReference type="Gene3D" id="1.10.510.10">
    <property type="entry name" value="Transferase(Phosphotransferase) domain 1"/>
    <property type="match status" value="1"/>
</dbReference>